<evidence type="ECO:0000313" key="3">
    <source>
        <dbReference type="Proteomes" id="UP000431269"/>
    </source>
</evidence>
<keyword evidence="3" id="KW-1185">Reference proteome</keyword>
<dbReference type="EMBL" id="CP047045">
    <property type="protein sequence ID" value="QGZ95685.1"/>
    <property type="molecule type" value="Genomic_DNA"/>
</dbReference>
<keyword evidence="1" id="KW-1133">Transmembrane helix</keyword>
<reference evidence="3" key="1">
    <citation type="submission" date="2019-12" db="EMBL/GenBank/DDBJ databases">
        <title>Complete genome of Terracaulis silvestris 0127_4.</title>
        <authorList>
            <person name="Vieira S."/>
            <person name="Riedel T."/>
            <person name="Sproer C."/>
            <person name="Pascual J."/>
            <person name="Boedeker C."/>
            <person name="Overmann J."/>
        </authorList>
    </citation>
    <scope>NUCLEOTIDE SEQUENCE [LARGE SCALE GENOMIC DNA]</scope>
    <source>
        <strain evidence="3">0127_4</strain>
    </source>
</reference>
<accession>A0A6I6MK67</accession>
<dbReference type="KEGG" id="tsv:DSM104635_02536"/>
<evidence type="ECO:0008006" key="4">
    <source>
        <dbReference type="Google" id="ProtNLM"/>
    </source>
</evidence>
<keyword evidence="1" id="KW-0472">Membrane</keyword>
<sequence length="130" mass="13963">MDTEIFVPFIFFAFLAAVILVPTLAKERTKRSAHDLISQALARGQQLEPELVSQLTQNMLDEGNRARKTLGNGVILLALAAGFVGAGYVASGFDEDAMHGFAIPAVIVGTVGLAFLLLAIVDYTTKRREA</sequence>
<name>A0A6I6MK67_9CAUL</name>
<dbReference type="RefSeq" id="WP_158766529.1">
    <property type="nucleotide sequence ID" value="NZ_CP047045.1"/>
</dbReference>
<keyword evidence="1" id="KW-0812">Transmembrane</keyword>
<feature type="transmembrane region" description="Helical" evidence="1">
    <location>
        <begin position="69"/>
        <end position="89"/>
    </location>
</feature>
<evidence type="ECO:0000256" key="1">
    <source>
        <dbReference type="SAM" id="Phobius"/>
    </source>
</evidence>
<gene>
    <name evidence="2" type="ORF">DSM104635_02536</name>
</gene>
<feature type="transmembrane region" description="Helical" evidence="1">
    <location>
        <begin position="6"/>
        <end position="25"/>
    </location>
</feature>
<organism evidence="2 3">
    <name type="scientific">Terricaulis silvestris</name>
    <dbReference type="NCBI Taxonomy" id="2686094"/>
    <lineage>
        <taxon>Bacteria</taxon>
        <taxon>Pseudomonadati</taxon>
        <taxon>Pseudomonadota</taxon>
        <taxon>Alphaproteobacteria</taxon>
        <taxon>Caulobacterales</taxon>
        <taxon>Caulobacteraceae</taxon>
        <taxon>Terricaulis</taxon>
    </lineage>
</organism>
<dbReference type="AlphaFoldDB" id="A0A6I6MK67"/>
<evidence type="ECO:0000313" key="2">
    <source>
        <dbReference type="EMBL" id="QGZ95685.1"/>
    </source>
</evidence>
<protein>
    <recommendedName>
        <fullName evidence="4">Integral membrane protein</fullName>
    </recommendedName>
</protein>
<proteinExistence type="predicted"/>
<feature type="transmembrane region" description="Helical" evidence="1">
    <location>
        <begin position="101"/>
        <end position="121"/>
    </location>
</feature>
<dbReference type="Proteomes" id="UP000431269">
    <property type="component" value="Chromosome"/>
</dbReference>